<dbReference type="FunFam" id="3.40.50.300:FF:000140">
    <property type="entry name" value="Lipid A export ATP-binding/permease protein MsbA"/>
    <property type="match status" value="1"/>
</dbReference>
<keyword evidence="8 11" id="KW-1133">Transmembrane helix</keyword>
<name>A0AAD7UMU0_9STRA</name>
<dbReference type="PROSITE" id="PS50893">
    <property type="entry name" value="ABC_TRANSPORTER_2"/>
    <property type="match status" value="1"/>
</dbReference>
<dbReference type="InterPro" id="IPR017871">
    <property type="entry name" value="ABC_transporter-like_CS"/>
</dbReference>
<evidence type="ECO:0000259" key="13">
    <source>
        <dbReference type="PROSITE" id="PS50929"/>
    </source>
</evidence>
<dbReference type="InterPro" id="IPR011527">
    <property type="entry name" value="ABC1_TM_dom"/>
</dbReference>
<dbReference type="PANTHER" id="PTHR43394:SF1">
    <property type="entry name" value="ATP-BINDING CASSETTE SUB-FAMILY B MEMBER 10, MITOCHONDRIAL"/>
    <property type="match status" value="1"/>
</dbReference>
<feature type="domain" description="ABC transmembrane type-1" evidence="13">
    <location>
        <begin position="48"/>
        <end position="330"/>
    </location>
</feature>
<evidence type="ECO:0000256" key="2">
    <source>
        <dbReference type="ARBA" id="ARBA00006493"/>
    </source>
</evidence>
<dbReference type="InterPro" id="IPR027417">
    <property type="entry name" value="P-loop_NTPase"/>
</dbReference>
<dbReference type="PROSITE" id="PS50929">
    <property type="entry name" value="ABC_TM1F"/>
    <property type="match status" value="1"/>
</dbReference>
<keyword evidence="9 11" id="KW-0472">Membrane</keyword>
<dbReference type="EMBL" id="JAQMWT010000055">
    <property type="protein sequence ID" value="KAJ8612254.1"/>
    <property type="molecule type" value="Genomic_DNA"/>
</dbReference>
<evidence type="ECO:0000256" key="7">
    <source>
        <dbReference type="ARBA" id="ARBA00022967"/>
    </source>
</evidence>
<keyword evidence="5" id="KW-0547">Nucleotide-binding</keyword>
<dbReference type="Pfam" id="PF00664">
    <property type="entry name" value="ABC_membrane"/>
    <property type="match status" value="1"/>
</dbReference>
<keyword evidence="4 11" id="KW-0812">Transmembrane</keyword>
<dbReference type="SMART" id="SM00382">
    <property type="entry name" value="AAA"/>
    <property type="match status" value="1"/>
</dbReference>
<keyword evidence="3" id="KW-0813">Transport</keyword>
<evidence type="ECO:0008006" key="16">
    <source>
        <dbReference type="Google" id="ProtNLM"/>
    </source>
</evidence>
<dbReference type="GO" id="GO:0015421">
    <property type="term" value="F:ABC-type oligopeptide transporter activity"/>
    <property type="evidence" value="ECO:0007669"/>
    <property type="project" value="TreeGrafter"/>
</dbReference>
<dbReference type="Gene3D" id="3.40.50.300">
    <property type="entry name" value="P-loop containing nucleotide triphosphate hydrolases"/>
    <property type="match status" value="1"/>
</dbReference>
<reference evidence="14" key="1">
    <citation type="submission" date="2023-01" db="EMBL/GenBank/DDBJ databases">
        <title>Metagenome sequencing of chrysophaentin producing Chrysophaeum taylorii.</title>
        <authorList>
            <person name="Davison J."/>
            <person name="Bewley C."/>
        </authorList>
    </citation>
    <scope>NUCLEOTIDE SEQUENCE</scope>
    <source>
        <strain evidence="14">NIES-1699</strain>
    </source>
</reference>
<evidence type="ECO:0000256" key="6">
    <source>
        <dbReference type="ARBA" id="ARBA00022840"/>
    </source>
</evidence>
<evidence type="ECO:0000256" key="3">
    <source>
        <dbReference type="ARBA" id="ARBA00022448"/>
    </source>
</evidence>
<feature type="transmembrane region" description="Helical" evidence="11">
    <location>
        <begin position="86"/>
        <end position="109"/>
    </location>
</feature>
<proteinExistence type="inferred from homology"/>
<dbReference type="AlphaFoldDB" id="A0AAD7UMU0"/>
<dbReference type="Gene3D" id="1.20.1560.10">
    <property type="entry name" value="ABC transporter type 1, transmembrane domain"/>
    <property type="match status" value="1"/>
</dbReference>
<keyword evidence="7" id="KW-1278">Translocase</keyword>
<dbReference type="InterPro" id="IPR036640">
    <property type="entry name" value="ABC1_TM_sf"/>
</dbReference>
<evidence type="ECO:0000313" key="15">
    <source>
        <dbReference type="Proteomes" id="UP001230188"/>
    </source>
</evidence>
<dbReference type="InterPro" id="IPR039421">
    <property type="entry name" value="Type_1_exporter"/>
</dbReference>
<dbReference type="PANTHER" id="PTHR43394">
    <property type="entry name" value="ATP-DEPENDENT PERMEASE MDL1, MITOCHONDRIAL"/>
    <property type="match status" value="1"/>
</dbReference>
<evidence type="ECO:0000256" key="8">
    <source>
        <dbReference type="ARBA" id="ARBA00022989"/>
    </source>
</evidence>
<dbReference type="FunFam" id="1.20.1560.10:FF:000215">
    <property type="entry name" value="ABC transporter B family member 4"/>
    <property type="match status" value="1"/>
</dbReference>
<evidence type="ECO:0000256" key="11">
    <source>
        <dbReference type="SAM" id="Phobius"/>
    </source>
</evidence>
<sequence length="649" mass="69847">MEVVDGRESFPCVEEEDEEGATKEEEENVASWAELFGLARPELKWIGLGCVALLVRLPFSLASPHFQSEAIGAAINGKGGKLRCNVILLVATGAVNGLLDFWNVFLFDFSKARLLRRLRVRLFSAMLRQDRTYLDTTTSGWLASRLVADTAEMGNDLTWVFRWSIESAVRISGIVAYMFYRDWRLACVAVAVVPPCTAANYAYGVWLRRNAARVQAALAAAGAASTEALASSRTVAACAAEEFEIARYAKLVLAHYSLSVAQAIAQAAYYMLCYSILVGACVPAALLWVGGREVAKGDVKPSVLIAFMLYQGQLLEYTGQLLNSFTAMLKSSGSGGEVFKLLRRAPRTPHANYRRHHDHRVHRVGLSSSCDDSDDSTRTPLLAATAFRGEVEFRNVSFAYAARPGQAVLRDITLHAPPASQTAVVGASGSGKSTLFQLVLAFYEPTAGAVLLDNAPVASYDPASLRTRALGIVGQEPVLMDGTVLDNILYGSSRTDREVAVAAAKVARAHTFLADLPDGYDTKVGERGAFLSGGQKQRVAIARAIARNPAVLLLDEATSALDAESRAAVDEALNAATRGRTTLAITHNLAAVRDADAIVVMDQGAIVEVGAHQDLLDARGLYATLVATDRRLQLVKEQQPGERPAGNSR</sequence>
<evidence type="ECO:0000256" key="1">
    <source>
        <dbReference type="ARBA" id="ARBA00004127"/>
    </source>
</evidence>
<comment type="subcellular location">
    <subcellularLocation>
        <location evidence="1">Endomembrane system</location>
        <topology evidence="1">Multi-pass membrane protein</topology>
    </subcellularLocation>
</comment>
<dbReference type="SUPFAM" id="SSF90123">
    <property type="entry name" value="ABC transporter transmembrane region"/>
    <property type="match status" value="1"/>
</dbReference>
<evidence type="ECO:0000256" key="5">
    <source>
        <dbReference type="ARBA" id="ARBA00022741"/>
    </source>
</evidence>
<feature type="compositionally biased region" description="Acidic residues" evidence="10">
    <location>
        <begin position="13"/>
        <end position="24"/>
    </location>
</feature>
<evidence type="ECO:0000256" key="9">
    <source>
        <dbReference type="ARBA" id="ARBA00023136"/>
    </source>
</evidence>
<dbReference type="GO" id="GO:0016020">
    <property type="term" value="C:membrane"/>
    <property type="evidence" value="ECO:0007669"/>
    <property type="project" value="InterPro"/>
</dbReference>
<comment type="caution">
    <text evidence="14">The sequence shown here is derived from an EMBL/GenBank/DDBJ whole genome shotgun (WGS) entry which is preliminary data.</text>
</comment>
<dbReference type="PROSITE" id="PS00211">
    <property type="entry name" value="ABC_TRANSPORTER_1"/>
    <property type="match status" value="1"/>
</dbReference>
<dbReference type="GO" id="GO:0005524">
    <property type="term" value="F:ATP binding"/>
    <property type="evidence" value="ECO:0007669"/>
    <property type="project" value="UniProtKB-KW"/>
</dbReference>
<comment type="similarity">
    <text evidence="2">Belongs to the ABC transporter superfamily. ABCB family. MHC peptide exporter (TC 3.A.1.209) subfamily.</text>
</comment>
<dbReference type="SUPFAM" id="SSF52540">
    <property type="entry name" value="P-loop containing nucleoside triphosphate hydrolases"/>
    <property type="match status" value="1"/>
</dbReference>
<dbReference type="GO" id="GO:0012505">
    <property type="term" value="C:endomembrane system"/>
    <property type="evidence" value="ECO:0007669"/>
    <property type="project" value="UniProtKB-SubCell"/>
</dbReference>
<protein>
    <recommendedName>
        <fullName evidence="16">ABC transporter</fullName>
    </recommendedName>
</protein>
<accession>A0AAD7UMU0</accession>
<gene>
    <name evidence="14" type="ORF">CTAYLR_002898</name>
</gene>
<feature type="domain" description="ABC transporter" evidence="12">
    <location>
        <begin position="391"/>
        <end position="628"/>
    </location>
</feature>
<organism evidence="14 15">
    <name type="scientific">Chrysophaeum taylorii</name>
    <dbReference type="NCBI Taxonomy" id="2483200"/>
    <lineage>
        <taxon>Eukaryota</taxon>
        <taxon>Sar</taxon>
        <taxon>Stramenopiles</taxon>
        <taxon>Ochrophyta</taxon>
        <taxon>Pelagophyceae</taxon>
        <taxon>Pelagomonadales</taxon>
        <taxon>Pelagomonadaceae</taxon>
        <taxon>Chrysophaeum</taxon>
    </lineage>
</organism>
<keyword evidence="6" id="KW-0067">ATP-binding</keyword>
<evidence type="ECO:0000256" key="10">
    <source>
        <dbReference type="SAM" id="MobiDB-lite"/>
    </source>
</evidence>
<feature type="transmembrane region" description="Helical" evidence="11">
    <location>
        <begin position="267"/>
        <end position="289"/>
    </location>
</feature>
<dbReference type="Proteomes" id="UP001230188">
    <property type="component" value="Unassembled WGS sequence"/>
</dbReference>
<feature type="region of interest" description="Disordered" evidence="10">
    <location>
        <begin position="1"/>
        <end position="24"/>
    </location>
</feature>
<dbReference type="InterPro" id="IPR003593">
    <property type="entry name" value="AAA+_ATPase"/>
</dbReference>
<dbReference type="Pfam" id="PF00005">
    <property type="entry name" value="ABC_tran"/>
    <property type="match status" value="1"/>
</dbReference>
<evidence type="ECO:0000259" key="12">
    <source>
        <dbReference type="PROSITE" id="PS50893"/>
    </source>
</evidence>
<keyword evidence="15" id="KW-1185">Reference proteome</keyword>
<dbReference type="GO" id="GO:0016887">
    <property type="term" value="F:ATP hydrolysis activity"/>
    <property type="evidence" value="ECO:0007669"/>
    <property type="project" value="InterPro"/>
</dbReference>
<evidence type="ECO:0000313" key="14">
    <source>
        <dbReference type="EMBL" id="KAJ8612254.1"/>
    </source>
</evidence>
<evidence type="ECO:0000256" key="4">
    <source>
        <dbReference type="ARBA" id="ARBA00022692"/>
    </source>
</evidence>
<dbReference type="InterPro" id="IPR003439">
    <property type="entry name" value="ABC_transporter-like_ATP-bd"/>
</dbReference>